<keyword evidence="11" id="KW-1185">Reference proteome</keyword>
<keyword evidence="5 8" id="KW-0659">Purine metabolism</keyword>
<dbReference type="InterPro" id="IPR000895">
    <property type="entry name" value="Transthyretin/HIU_hydrolase"/>
</dbReference>
<dbReference type="InterPro" id="IPR036817">
    <property type="entry name" value="Transthyretin/HIU_hydrolase_sf"/>
</dbReference>
<dbReference type="NCBIfam" id="TIGR02962">
    <property type="entry name" value="hdxy_isourate"/>
    <property type="match status" value="1"/>
</dbReference>
<reference evidence="10" key="1">
    <citation type="submission" date="2021-01" db="EMBL/GenBank/DDBJ databases">
        <title>KCTC 19127 draft genome.</title>
        <authorList>
            <person name="An D."/>
        </authorList>
    </citation>
    <scope>NUCLEOTIDE SEQUENCE</scope>
    <source>
        <strain evidence="10">KCTC 19127</strain>
    </source>
</reference>
<evidence type="ECO:0000313" key="11">
    <source>
        <dbReference type="Proteomes" id="UP000663801"/>
    </source>
</evidence>
<evidence type="ECO:0000256" key="3">
    <source>
        <dbReference type="ARBA" id="ARBA00009850"/>
    </source>
</evidence>
<dbReference type="GO" id="GO:0006144">
    <property type="term" value="P:purine nucleobase metabolic process"/>
    <property type="evidence" value="ECO:0007669"/>
    <property type="project" value="UniProtKB-KW"/>
</dbReference>
<dbReference type="PANTHER" id="PTHR10395:SF7">
    <property type="entry name" value="5-HYDROXYISOURATE HYDROLASE"/>
    <property type="match status" value="1"/>
</dbReference>
<dbReference type="SUPFAM" id="SSF49472">
    <property type="entry name" value="Transthyretin (synonym: prealbumin)"/>
    <property type="match status" value="1"/>
</dbReference>
<organism evidence="10 11">
    <name type="scientific">Nakamurella flavida</name>
    <dbReference type="NCBI Taxonomy" id="363630"/>
    <lineage>
        <taxon>Bacteria</taxon>
        <taxon>Bacillati</taxon>
        <taxon>Actinomycetota</taxon>
        <taxon>Actinomycetes</taxon>
        <taxon>Nakamurellales</taxon>
        <taxon>Nakamurellaceae</taxon>
        <taxon>Nakamurella</taxon>
    </lineage>
</organism>
<name>A0A938YNI2_9ACTN</name>
<feature type="domain" description="Transthyretin/hydroxyisourate hydrolase" evidence="9">
    <location>
        <begin position="8"/>
        <end position="115"/>
    </location>
</feature>
<evidence type="ECO:0000256" key="6">
    <source>
        <dbReference type="ARBA" id="ARBA00022801"/>
    </source>
</evidence>
<feature type="binding site" evidence="7">
    <location>
        <position position="11"/>
    </location>
    <ligand>
        <name>substrate</name>
    </ligand>
</feature>
<dbReference type="Proteomes" id="UP000663801">
    <property type="component" value="Unassembled WGS sequence"/>
</dbReference>
<dbReference type="GO" id="GO:0033971">
    <property type="term" value="F:hydroxyisourate hydrolase activity"/>
    <property type="evidence" value="ECO:0007669"/>
    <property type="project" value="UniProtKB-EC"/>
</dbReference>
<evidence type="ECO:0000256" key="1">
    <source>
        <dbReference type="ARBA" id="ARBA00001043"/>
    </source>
</evidence>
<dbReference type="Gene3D" id="2.60.40.180">
    <property type="entry name" value="Transthyretin/hydroxyisourate hydrolase domain"/>
    <property type="match status" value="1"/>
</dbReference>
<proteinExistence type="inferred from homology"/>
<gene>
    <name evidence="10" type="primary">uraH</name>
    <name evidence="10" type="ORF">JL107_15250</name>
</gene>
<accession>A0A938YNI2</accession>
<feature type="binding site" evidence="7">
    <location>
        <position position="113"/>
    </location>
    <ligand>
        <name>substrate</name>
    </ligand>
</feature>
<sequence length="116" mass="12253">MSGTVERLSTHVLDTVRGRPAAGIPAVLEGVGPDGSVRVLGHGSTDTDGRVGRLNRDPLPAGEYRIVLSTGGYFAAEHGSVFFPTIAVQVLLDGAREHYHVPVLVSTYSYSTYLGS</sequence>
<dbReference type="EMBL" id="JAERWL010000012">
    <property type="protein sequence ID" value="MBM9477806.1"/>
    <property type="molecule type" value="Genomic_DNA"/>
</dbReference>
<dbReference type="InterPro" id="IPR023416">
    <property type="entry name" value="Transthyretin/HIU_hydrolase_d"/>
</dbReference>
<evidence type="ECO:0000256" key="8">
    <source>
        <dbReference type="RuleBase" id="RU361270"/>
    </source>
</evidence>
<comment type="catalytic activity">
    <reaction evidence="1 8">
        <text>5-hydroxyisourate + H2O = 5-hydroxy-2-oxo-4-ureido-2,5-dihydro-1H-imidazole-5-carboxylate + H(+)</text>
        <dbReference type="Rhea" id="RHEA:23736"/>
        <dbReference type="ChEBI" id="CHEBI:15377"/>
        <dbReference type="ChEBI" id="CHEBI:15378"/>
        <dbReference type="ChEBI" id="CHEBI:18072"/>
        <dbReference type="ChEBI" id="CHEBI:58639"/>
        <dbReference type="EC" id="3.5.2.17"/>
    </reaction>
</comment>
<comment type="function">
    <text evidence="2">Catalyzes the hydrolysis of 5-hydroxyisourate (HIU) to 2-oxo-4-hydroxy-4-carboxy-5-ureidoimidazoline (OHCU).</text>
</comment>
<evidence type="ECO:0000256" key="5">
    <source>
        <dbReference type="ARBA" id="ARBA00022631"/>
    </source>
</evidence>
<protein>
    <recommendedName>
        <fullName evidence="8">5-hydroxyisourate hydrolase</fullName>
        <shortName evidence="8">HIU hydrolase</shortName>
        <shortName evidence="8">HIUHase</shortName>
        <ecNumber evidence="8">3.5.2.17</ecNumber>
    </recommendedName>
</protein>
<dbReference type="Pfam" id="PF00576">
    <property type="entry name" value="Transthyretin"/>
    <property type="match status" value="1"/>
</dbReference>
<evidence type="ECO:0000313" key="10">
    <source>
        <dbReference type="EMBL" id="MBM9477806.1"/>
    </source>
</evidence>
<comment type="subunit">
    <text evidence="4 8">Homotetramer.</text>
</comment>
<feature type="binding site" evidence="7">
    <location>
        <position position="50"/>
    </location>
    <ligand>
        <name>substrate</name>
    </ligand>
</feature>
<dbReference type="PANTHER" id="PTHR10395">
    <property type="entry name" value="URICASE AND TRANSTHYRETIN-RELATED"/>
    <property type="match status" value="1"/>
</dbReference>
<dbReference type="RefSeq" id="WP_205257913.1">
    <property type="nucleotide sequence ID" value="NZ_BAAAPV010000005.1"/>
</dbReference>
<comment type="caution">
    <text evidence="10">The sequence shown here is derived from an EMBL/GenBank/DDBJ whole genome shotgun (WGS) entry which is preliminary data.</text>
</comment>
<dbReference type="EC" id="3.5.2.17" evidence="8"/>
<dbReference type="InterPro" id="IPR014306">
    <property type="entry name" value="Hydroxyisourate_hydrolase"/>
</dbReference>
<evidence type="ECO:0000256" key="7">
    <source>
        <dbReference type="PIRSR" id="PIRSR600895-51"/>
    </source>
</evidence>
<keyword evidence="6 8" id="KW-0378">Hydrolase</keyword>
<evidence type="ECO:0000256" key="2">
    <source>
        <dbReference type="ARBA" id="ARBA00002704"/>
    </source>
</evidence>
<evidence type="ECO:0000259" key="9">
    <source>
        <dbReference type="Pfam" id="PF00576"/>
    </source>
</evidence>
<dbReference type="PRINTS" id="PR00189">
    <property type="entry name" value="TRNSTHYRETIN"/>
</dbReference>
<comment type="similarity">
    <text evidence="3 8">Belongs to the transthyretin family. 5-hydroxyisourate hydrolase subfamily.</text>
</comment>
<dbReference type="AlphaFoldDB" id="A0A938YNI2"/>
<evidence type="ECO:0000256" key="4">
    <source>
        <dbReference type="ARBA" id="ARBA00011881"/>
    </source>
</evidence>